<dbReference type="PROSITE" id="PS51257">
    <property type="entry name" value="PROKAR_LIPOPROTEIN"/>
    <property type="match status" value="1"/>
</dbReference>
<sequence>MKKWLVCLKDQRGTAFPLVIAVTLACLLILCGIMEFFRLSLIASGVKEALQDAVVVVVNDNYANVYHGVREGYSGGYYTEGYGFEESVDTGDIYYHLDETLGTRREGGTRVKYTGGVLEYKIFGLDVTIRNAPLAPSDPVNAQRFEADAVVWLEVPVQFAGKTFPPMKMKLKVRAGYIEVF</sequence>
<dbReference type="PATRIC" id="fig|742734.4.peg.5604"/>
<proteinExistence type="predicted"/>
<evidence type="ECO:0000256" key="1">
    <source>
        <dbReference type="SAM" id="Phobius"/>
    </source>
</evidence>
<dbReference type="EMBL" id="ADLK01000049">
    <property type="protein sequence ID" value="KMW12514.1"/>
    <property type="molecule type" value="Genomic_DNA"/>
</dbReference>
<name>A0A0J9BJW4_9FIRM</name>
<dbReference type="GeneID" id="93165902"/>
<keyword evidence="1" id="KW-1133">Transmembrane helix</keyword>
<gene>
    <name evidence="2" type="ORF">HMPREF9470_05239</name>
</gene>
<dbReference type="RefSeq" id="WP_045094357.1">
    <property type="nucleotide sequence ID" value="NZ_KQ235886.1"/>
</dbReference>
<keyword evidence="1" id="KW-0812">Transmembrane</keyword>
<keyword evidence="1" id="KW-0472">Membrane</keyword>
<dbReference type="OrthoDB" id="9799526at2"/>
<accession>A0A0J9BJW4</accession>
<feature type="transmembrane region" description="Helical" evidence="1">
    <location>
        <begin position="15"/>
        <end position="37"/>
    </location>
</feature>
<protein>
    <submittedName>
        <fullName evidence="2">Uncharacterized protein</fullName>
    </submittedName>
</protein>
<evidence type="ECO:0000313" key="3">
    <source>
        <dbReference type="Proteomes" id="UP000037392"/>
    </source>
</evidence>
<dbReference type="Proteomes" id="UP000037392">
    <property type="component" value="Unassembled WGS sequence"/>
</dbReference>
<organism evidence="2 3">
    <name type="scientific">[Clostridium] citroniae WAL-19142</name>
    <dbReference type="NCBI Taxonomy" id="742734"/>
    <lineage>
        <taxon>Bacteria</taxon>
        <taxon>Bacillati</taxon>
        <taxon>Bacillota</taxon>
        <taxon>Clostridia</taxon>
        <taxon>Lachnospirales</taxon>
        <taxon>Lachnospiraceae</taxon>
        <taxon>Enterocloster</taxon>
    </lineage>
</organism>
<evidence type="ECO:0000313" key="2">
    <source>
        <dbReference type="EMBL" id="KMW12514.1"/>
    </source>
</evidence>
<comment type="caution">
    <text evidence="2">The sequence shown here is derived from an EMBL/GenBank/DDBJ whole genome shotgun (WGS) entry which is preliminary data.</text>
</comment>
<dbReference type="AlphaFoldDB" id="A0A0J9BJW4"/>
<reference evidence="2 3" key="1">
    <citation type="submission" date="2011-04" db="EMBL/GenBank/DDBJ databases">
        <title>The Genome Sequence of Clostridium citroniae WAL-19142.</title>
        <authorList>
            <consortium name="The Broad Institute Genome Sequencing Platform"/>
            <person name="Earl A."/>
            <person name="Ward D."/>
            <person name="Feldgarden M."/>
            <person name="Gevers D."/>
            <person name="Warren Y.A."/>
            <person name="Tyrrell K.L."/>
            <person name="Citron D.M."/>
            <person name="Goldstein E.J."/>
            <person name="Daigneault M."/>
            <person name="Allen-Vercoe E."/>
            <person name="Young S.K."/>
            <person name="Zeng Q."/>
            <person name="Gargeya S."/>
            <person name="Fitzgerald M."/>
            <person name="Haas B."/>
            <person name="Abouelleil A."/>
            <person name="Alvarado L."/>
            <person name="Arachchi H.M."/>
            <person name="Berlin A."/>
            <person name="Brown A."/>
            <person name="Chapman S.B."/>
            <person name="Chen Z."/>
            <person name="Dunbar C."/>
            <person name="Freedman E."/>
            <person name="Gearin G."/>
            <person name="Gellesch M."/>
            <person name="Goldberg J."/>
            <person name="Griggs A."/>
            <person name="Gujja S."/>
            <person name="Heilman E.R."/>
            <person name="Heiman D."/>
            <person name="Howarth C."/>
            <person name="Larson L."/>
            <person name="Lui A."/>
            <person name="MacDonald P.J."/>
            <person name="Mehta T."/>
            <person name="Montmayeur A."/>
            <person name="Murphy C."/>
            <person name="Neiman D."/>
            <person name="Pearson M."/>
            <person name="Priest M."/>
            <person name="Roberts A."/>
            <person name="Saif S."/>
            <person name="Shea T."/>
            <person name="Shenoy N."/>
            <person name="Sisk P."/>
            <person name="Stolte C."/>
            <person name="Sykes S."/>
            <person name="White J."/>
            <person name="Yandava C."/>
            <person name="Wortman J."/>
            <person name="Nusbaum C."/>
            <person name="Birren B."/>
        </authorList>
    </citation>
    <scope>NUCLEOTIDE SEQUENCE [LARGE SCALE GENOMIC DNA]</scope>
    <source>
        <strain evidence="2 3">WAL-19142</strain>
    </source>
</reference>